<evidence type="ECO:0000256" key="3">
    <source>
        <dbReference type="ARBA" id="ARBA00022630"/>
    </source>
</evidence>
<proteinExistence type="inferred from homology"/>
<dbReference type="OMA" id="WMIVCTS"/>
<keyword evidence="10" id="KW-1185">Reference proteome</keyword>
<protein>
    <recommendedName>
        <fullName evidence="11">Acyl-CoA dehydrogenase</fullName>
    </recommendedName>
</protein>
<dbReference type="AlphaFoldDB" id="A0A813FF79"/>
<evidence type="ECO:0000256" key="6">
    <source>
        <dbReference type="RuleBase" id="RU362125"/>
    </source>
</evidence>
<dbReference type="InterPro" id="IPR006091">
    <property type="entry name" value="Acyl-CoA_Oxase/DH_mid-dom"/>
</dbReference>
<evidence type="ECO:0000259" key="8">
    <source>
        <dbReference type="Pfam" id="PF02770"/>
    </source>
</evidence>
<name>A0A813FF79_POLGL</name>
<dbReference type="Pfam" id="PF00441">
    <property type="entry name" value="Acyl-CoA_dh_1"/>
    <property type="match status" value="1"/>
</dbReference>
<evidence type="ECO:0000256" key="1">
    <source>
        <dbReference type="ARBA" id="ARBA00001974"/>
    </source>
</evidence>
<sequence>GLNTPFYNASHVAWRAHVRKHVQAELEPVAGDWDAAAVSGDDAKAEAFFRRAYLASCKAGIVQSLCGQPWPARFTDVAAPEGYTAFHELITLEEVFRVGVGVGWHTEGAAIGLPPVWTFGIPGNPELEERCAREVLSGSKIACLAVTEPTGGSDVAGLQTTALDDGNGHFIVSGEKKWITNGIYADFLTVAVRTGGPGNSGLSMLLIERNSPGLQVRKMLCQGVWASGTTFVTFEDVRVPKSNLIGELNEGFKQIMYNFNHERWALAAQAVRLARTCLEESIRHARTRKTFGKFLVEHQVIQHKLCEMGRACESLQSWMESITFQLCTMTKEEQNLKLGGHIALLKVHSTKLCEFCAREAMQIFGGIGYTRTGKGEKVERIYRELRPIAIGGGSEEIMLNLAATQFRFVERRSPDPRDKRIAELQEELRKLRASGDEGRAKL</sequence>
<dbReference type="Proteomes" id="UP000654075">
    <property type="component" value="Unassembled WGS sequence"/>
</dbReference>
<dbReference type="PROSITE" id="PS00072">
    <property type="entry name" value="ACYL_COA_DH_1"/>
    <property type="match status" value="1"/>
</dbReference>
<dbReference type="PANTHER" id="PTHR48083">
    <property type="entry name" value="MEDIUM-CHAIN SPECIFIC ACYL-COA DEHYDROGENASE, MITOCHONDRIAL-RELATED"/>
    <property type="match status" value="1"/>
</dbReference>
<dbReference type="PANTHER" id="PTHR48083:SF28">
    <property type="entry name" value="ACYL-COA DEHYDROGENASE FAMILY PROTEIN (AFU_ORTHOLOGUE AFUA_6G10880)-RELATED"/>
    <property type="match status" value="1"/>
</dbReference>
<dbReference type="SUPFAM" id="SSF47203">
    <property type="entry name" value="Acyl-CoA dehydrogenase C-terminal domain-like"/>
    <property type="match status" value="1"/>
</dbReference>
<feature type="domain" description="Acyl-CoA dehydrogenase/oxidase C-terminal" evidence="7">
    <location>
        <begin position="249"/>
        <end position="404"/>
    </location>
</feature>
<dbReference type="InterPro" id="IPR046373">
    <property type="entry name" value="Acyl-CoA_Oxase/DH_mid-dom_sf"/>
</dbReference>
<dbReference type="InterPro" id="IPR037069">
    <property type="entry name" value="AcylCoA_DH/ox_N_sf"/>
</dbReference>
<comment type="similarity">
    <text evidence="2 6">Belongs to the acyl-CoA dehydrogenase family.</text>
</comment>
<dbReference type="InterPro" id="IPR050741">
    <property type="entry name" value="Acyl-CoA_dehydrogenase"/>
</dbReference>
<feature type="non-terminal residue" evidence="9">
    <location>
        <position position="1"/>
    </location>
</feature>
<reference evidence="9" key="1">
    <citation type="submission" date="2021-02" db="EMBL/GenBank/DDBJ databases">
        <authorList>
            <person name="Dougan E. K."/>
            <person name="Rhodes N."/>
            <person name="Thang M."/>
            <person name="Chan C."/>
        </authorList>
    </citation>
    <scope>NUCLEOTIDE SEQUENCE</scope>
</reference>
<dbReference type="SUPFAM" id="SSF56645">
    <property type="entry name" value="Acyl-CoA dehydrogenase NM domain-like"/>
    <property type="match status" value="1"/>
</dbReference>
<comment type="caution">
    <text evidence="9">The sequence shown here is derived from an EMBL/GenBank/DDBJ whole genome shotgun (WGS) entry which is preliminary data.</text>
</comment>
<dbReference type="InterPro" id="IPR009100">
    <property type="entry name" value="AcylCoA_DH/oxidase_NM_dom_sf"/>
</dbReference>
<evidence type="ECO:0000256" key="4">
    <source>
        <dbReference type="ARBA" id="ARBA00022827"/>
    </source>
</evidence>
<dbReference type="Gene3D" id="1.20.140.10">
    <property type="entry name" value="Butyryl-CoA Dehydrogenase, subunit A, domain 3"/>
    <property type="match status" value="1"/>
</dbReference>
<dbReference type="Gene3D" id="2.40.110.10">
    <property type="entry name" value="Butyryl-CoA Dehydrogenase, subunit A, domain 2"/>
    <property type="match status" value="1"/>
</dbReference>
<comment type="cofactor">
    <cofactor evidence="1 6">
        <name>FAD</name>
        <dbReference type="ChEBI" id="CHEBI:57692"/>
    </cofactor>
</comment>
<gene>
    <name evidence="9" type="ORF">PGLA1383_LOCUS28930</name>
</gene>
<dbReference type="Gene3D" id="1.10.540.10">
    <property type="entry name" value="Acyl-CoA dehydrogenase/oxidase, N-terminal domain"/>
    <property type="match status" value="1"/>
</dbReference>
<dbReference type="InterPro" id="IPR036250">
    <property type="entry name" value="AcylCo_DH-like_C"/>
</dbReference>
<evidence type="ECO:0000313" key="9">
    <source>
        <dbReference type="EMBL" id="CAE8611121.1"/>
    </source>
</evidence>
<accession>A0A813FF79</accession>
<keyword evidence="3 6" id="KW-0285">Flavoprotein</keyword>
<keyword evidence="4 6" id="KW-0274">FAD</keyword>
<dbReference type="GO" id="GO:0003995">
    <property type="term" value="F:acyl-CoA dehydrogenase activity"/>
    <property type="evidence" value="ECO:0007669"/>
    <property type="project" value="InterPro"/>
</dbReference>
<dbReference type="GO" id="GO:0005737">
    <property type="term" value="C:cytoplasm"/>
    <property type="evidence" value="ECO:0007669"/>
    <property type="project" value="TreeGrafter"/>
</dbReference>
<evidence type="ECO:0000313" key="10">
    <source>
        <dbReference type="Proteomes" id="UP000654075"/>
    </source>
</evidence>
<dbReference type="OrthoDB" id="9988775at2759"/>
<keyword evidence="5 6" id="KW-0560">Oxidoreductase</keyword>
<dbReference type="InterPro" id="IPR009075">
    <property type="entry name" value="AcylCo_DH/oxidase_C"/>
</dbReference>
<evidence type="ECO:0000259" key="7">
    <source>
        <dbReference type="Pfam" id="PF00441"/>
    </source>
</evidence>
<organism evidence="9 10">
    <name type="scientific">Polarella glacialis</name>
    <name type="common">Dinoflagellate</name>
    <dbReference type="NCBI Taxonomy" id="89957"/>
    <lineage>
        <taxon>Eukaryota</taxon>
        <taxon>Sar</taxon>
        <taxon>Alveolata</taxon>
        <taxon>Dinophyceae</taxon>
        <taxon>Suessiales</taxon>
        <taxon>Suessiaceae</taxon>
        <taxon>Polarella</taxon>
    </lineage>
</organism>
<dbReference type="InterPro" id="IPR006089">
    <property type="entry name" value="Acyl-CoA_DH_CS"/>
</dbReference>
<dbReference type="EMBL" id="CAJNNV010024920">
    <property type="protein sequence ID" value="CAE8611121.1"/>
    <property type="molecule type" value="Genomic_DNA"/>
</dbReference>
<feature type="domain" description="Acyl-CoA oxidase/dehydrogenase middle" evidence="8">
    <location>
        <begin position="143"/>
        <end position="237"/>
    </location>
</feature>
<evidence type="ECO:0000256" key="2">
    <source>
        <dbReference type="ARBA" id="ARBA00009347"/>
    </source>
</evidence>
<evidence type="ECO:0000256" key="5">
    <source>
        <dbReference type="ARBA" id="ARBA00023002"/>
    </source>
</evidence>
<dbReference type="Pfam" id="PF02770">
    <property type="entry name" value="Acyl-CoA_dh_M"/>
    <property type="match status" value="1"/>
</dbReference>
<dbReference type="GO" id="GO:0050660">
    <property type="term" value="F:flavin adenine dinucleotide binding"/>
    <property type="evidence" value="ECO:0007669"/>
    <property type="project" value="InterPro"/>
</dbReference>
<dbReference type="GO" id="GO:0033539">
    <property type="term" value="P:fatty acid beta-oxidation using acyl-CoA dehydrogenase"/>
    <property type="evidence" value="ECO:0007669"/>
    <property type="project" value="TreeGrafter"/>
</dbReference>
<evidence type="ECO:0008006" key="11">
    <source>
        <dbReference type="Google" id="ProtNLM"/>
    </source>
</evidence>